<evidence type="ECO:0000313" key="2">
    <source>
        <dbReference type="Proteomes" id="UP000265703"/>
    </source>
</evidence>
<dbReference type="CDD" id="cd09917">
    <property type="entry name" value="F-box_SF"/>
    <property type="match status" value="1"/>
</dbReference>
<name>A0A397TTP8_9GLOM</name>
<proteinExistence type="predicted"/>
<evidence type="ECO:0008006" key="3">
    <source>
        <dbReference type="Google" id="ProtNLM"/>
    </source>
</evidence>
<accession>A0A397TTP8</accession>
<dbReference type="InterPro" id="IPR036047">
    <property type="entry name" value="F-box-like_dom_sf"/>
</dbReference>
<gene>
    <name evidence="1" type="ORF">C1645_869805</name>
</gene>
<reference evidence="1 2" key="1">
    <citation type="submission" date="2018-06" db="EMBL/GenBank/DDBJ databases">
        <title>Comparative genomics reveals the genomic features of Rhizophagus irregularis, R. cerebriforme, R. diaphanum and Gigaspora rosea, and their symbiotic lifestyle signature.</title>
        <authorList>
            <person name="Morin E."/>
            <person name="San Clemente H."/>
            <person name="Chen E.C.H."/>
            <person name="De La Providencia I."/>
            <person name="Hainaut M."/>
            <person name="Kuo A."/>
            <person name="Kohler A."/>
            <person name="Murat C."/>
            <person name="Tang N."/>
            <person name="Roy S."/>
            <person name="Loubradou J."/>
            <person name="Henrissat B."/>
            <person name="Grigoriev I.V."/>
            <person name="Corradi N."/>
            <person name="Roux C."/>
            <person name="Martin F.M."/>
        </authorList>
    </citation>
    <scope>NUCLEOTIDE SEQUENCE [LARGE SCALE GENOMIC DNA]</scope>
    <source>
        <strain evidence="1 2">DAOM 227022</strain>
    </source>
</reference>
<protein>
    <recommendedName>
        <fullName evidence="3">F-box domain-containing protein</fullName>
    </recommendedName>
</protein>
<dbReference type="Gene3D" id="3.80.10.10">
    <property type="entry name" value="Ribonuclease Inhibitor"/>
    <property type="match status" value="1"/>
</dbReference>
<dbReference type="EMBL" id="QKYT01000001">
    <property type="protein sequence ID" value="RIA99767.1"/>
    <property type="molecule type" value="Genomic_DNA"/>
</dbReference>
<sequence>MMSSVLPEDCLFNIFEYLRNDFRSLNSCVRVNRIWNACVIPMLWCNPWVIEEVKSKTKSQKGQIKLIDIYISSLPQQSKSFLQQNELALPTLSQPLVYDYVSFMRILNVSYFEGCVWNWMKNQKIGSIKEFIRKVEMVTLHLLQLILGRSNIRKFITYYVSCNKTTLLQLVNVITKIPEIGSCFSYLQEIECDSTIPIISEVFEMLIPHCKEIKRIVIKKYEDSKELGNLITAQSNLQDIIIYHDNYNVLMELENQKVFEAIRIQSKSLLRLELCSFDFPIHVLREFENLEELKLIKYGSALTTQDNLASLATISLKRLKKVHFYNWFLMHLDFLAGFFEHTNKELREIVIGSSYSIIDRQNTGKLISSIGVHCPNLVTLEVPALPEDGQQMKNLLESCDKLEKVVIYNIKFHLTPIHTGSLSIQEIGINLIQKEFSKESEQVKENLLQVFTNHFSHKLINLSISGIEFSIKDIESFLEYRSSISRPILFYLSFGIDKIDKKITNLLNKYTKRGILIN</sequence>
<dbReference type="SUPFAM" id="SSF52047">
    <property type="entry name" value="RNI-like"/>
    <property type="match status" value="1"/>
</dbReference>
<dbReference type="InterPro" id="IPR032675">
    <property type="entry name" value="LRR_dom_sf"/>
</dbReference>
<comment type="caution">
    <text evidence="1">The sequence shown here is derived from an EMBL/GenBank/DDBJ whole genome shotgun (WGS) entry which is preliminary data.</text>
</comment>
<dbReference type="OrthoDB" id="2331270at2759"/>
<keyword evidence="2" id="KW-1185">Reference proteome</keyword>
<dbReference type="Proteomes" id="UP000265703">
    <property type="component" value="Unassembled WGS sequence"/>
</dbReference>
<dbReference type="AlphaFoldDB" id="A0A397TTP8"/>
<dbReference type="SUPFAM" id="SSF81383">
    <property type="entry name" value="F-box domain"/>
    <property type="match status" value="1"/>
</dbReference>
<organism evidence="1 2">
    <name type="scientific">Glomus cerebriforme</name>
    <dbReference type="NCBI Taxonomy" id="658196"/>
    <lineage>
        <taxon>Eukaryota</taxon>
        <taxon>Fungi</taxon>
        <taxon>Fungi incertae sedis</taxon>
        <taxon>Mucoromycota</taxon>
        <taxon>Glomeromycotina</taxon>
        <taxon>Glomeromycetes</taxon>
        <taxon>Glomerales</taxon>
        <taxon>Glomeraceae</taxon>
        <taxon>Glomus</taxon>
    </lineage>
</organism>
<evidence type="ECO:0000313" key="1">
    <source>
        <dbReference type="EMBL" id="RIA99767.1"/>
    </source>
</evidence>